<evidence type="ECO:0000313" key="2">
    <source>
        <dbReference type="EMBL" id="EFB26990.1"/>
    </source>
</evidence>
<accession>D2HGG4</accession>
<gene>
    <name evidence="2" type="ORF">PANDA_010110</name>
</gene>
<dbReference type="InParanoid" id="D2HGG4"/>
<protein>
    <submittedName>
        <fullName evidence="2">Uncharacterized protein</fullName>
    </submittedName>
</protein>
<dbReference type="AlphaFoldDB" id="D2HGG4"/>
<reference evidence="2" key="1">
    <citation type="journal article" date="2010" name="Nature">
        <title>The sequence and de novo assembly of the giant panda genome.</title>
        <authorList>
            <person name="Li R."/>
            <person name="Fan W."/>
            <person name="Tian G."/>
            <person name="Zhu H."/>
            <person name="He L."/>
            <person name="Cai J."/>
            <person name="Huang Q."/>
            <person name="Cai Q."/>
            <person name="Li B."/>
            <person name="Bai Y."/>
            <person name="Zhang Z."/>
            <person name="Zhang Y."/>
            <person name="Wang W."/>
            <person name="Li J."/>
            <person name="Wei F."/>
            <person name="Li H."/>
            <person name="Jian M."/>
            <person name="Li J."/>
            <person name="Zhang Z."/>
            <person name="Nielsen R."/>
            <person name="Li D."/>
            <person name="Gu W."/>
            <person name="Yang Z."/>
            <person name="Xuan Z."/>
            <person name="Ryder O.A."/>
            <person name="Leung F.C."/>
            <person name="Zhou Y."/>
            <person name="Cao J."/>
            <person name="Sun X."/>
            <person name="Fu Y."/>
            <person name="Fang X."/>
            <person name="Guo X."/>
            <person name="Wang B."/>
            <person name="Hou R."/>
            <person name="Shen F."/>
            <person name="Mu B."/>
            <person name="Ni P."/>
            <person name="Lin R."/>
            <person name="Qian W."/>
            <person name="Wang G."/>
            <person name="Yu C."/>
            <person name="Nie W."/>
            <person name="Wang J."/>
            <person name="Wu Z."/>
            <person name="Liang H."/>
            <person name="Min J."/>
            <person name="Wu Q."/>
            <person name="Cheng S."/>
            <person name="Ruan J."/>
            <person name="Wang M."/>
            <person name="Shi Z."/>
            <person name="Wen M."/>
            <person name="Liu B."/>
            <person name="Ren X."/>
            <person name="Zheng H."/>
            <person name="Dong D."/>
            <person name="Cook K."/>
            <person name="Shan G."/>
            <person name="Zhang H."/>
            <person name="Kosiol C."/>
            <person name="Xie X."/>
            <person name="Lu Z."/>
            <person name="Zheng H."/>
            <person name="Li Y."/>
            <person name="Steiner C.C."/>
            <person name="Lam T.T."/>
            <person name="Lin S."/>
            <person name="Zhang Q."/>
            <person name="Li G."/>
            <person name="Tian J."/>
            <person name="Gong T."/>
            <person name="Liu H."/>
            <person name="Zhang D."/>
            <person name="Fang L."/>
            <person name="Ye C."/>
            <person name="Zhang J."/>
            <person name="Hu W."/>
            <person name="Xu A."/>
            <person name="Ren Y."/>
            <person name="Zhang G."/>
            <person name="Bruford M.W."/>
            <person name="Li Q."/>
            <person name="Ma L."/>
            <person name="Guo Y."/>
            <person name="An N."/>
            <person name="Hu Y."/>
            <person name="Zheng Y."/>
            <person name="Shi Y."/>
            <person name="Li Z."/>
            <person name="Liu Q."/>
            <person name="Chen Y."/>
            <person name="Zhao J."/>
            <person name="Qu N."/>
            <person name="Zhao S."/>
            <person name="Tian F."/>
            <person name="Wang X."/>
            <person name="Wang H."/>
            <person name="Xu L."/>
            <person name="Liu X."/>
            <person name="Vinar T."/>
            <person name="Wang Y."/>
            <person name="Lam T.W."/>
            <person name="Yiu S.M."/>
            <person name="Liu S."/>
            <person name="Zhang H."/>
            <person name="Li D."/>
            <person name="Huang Y."/>
            <person name="Wang X."/>
            <person name="Yang G."/>
            <person name="Jiang Z."/>
            <person name="Wang J."/>
            <person name="Qin N."/>
            <person name="Li L."/>
            <person name="Li J."/>
            <person name="Bolund L."/>
            <person name="Kristiansen K."/>
            <person name="Wong G.K."/>
            <person name="Olson M."/>
            <person name="Zhang X."/>
            <person name="Li S."/>
            <person name="Yang H."/>
            <person name="Wang J."/>
            <person name="Wang J."/>
        </authorList>
    </citation>
    <scope>NUCLEOTIDE SEQUENCE [LARGE SCALE GENOMIC DNA]</scope>
</reference>
<name>D2HGG4_AILME</name>
<keyword evidence="1" id="KW-1133">Transmembrane helix</keyword>
<organism evidence="2">
    <name type="scientific">Ailuropoda melanoleuca</name>
    <name type="common">Giant panda</name>
    <dbReference type="NCBI Taxonomy" id="9646"/>
    <lineage>
        <taxon>Eukaryota</taxon>
        <taxon>Metazoa</taxon>
        <taxon>Chordata</taxon>
        <taxon>Craniata</taxon>
        <taxon>Vertebrata</taxon>
        <taxon>Euteleostomi</taxon>
        <taxon>Mammalia</taxon>
        <taxon>Eutheria</taxon>
        <taxon>Laurasiatheria</taxon>
        <taxon>Carnivora</taxon>
        <taxon>Caniformia</taxon>
        <taxon>Ursidae</taxon>
        <taxon>Ailuropoda</taxon>
    </lineage>
</organism>
<dbReference type="Pfam" id="PF15071">
    <property type="entry name" value="TMEM220"/>
    <property type="match status" value="1"/>
</dbReference>
<dbReference type="PANTHER" id="PTHR34262:SF1">
    <property type="entry name" value="TRANSMEMBRANE PROTEIN 220"/>
    <property type="match status" value="1"/>
</dbReference>
<keyword evidence="1" id="KW-0812">Transmembrane</keyword>
<evidence type="ECO:0000256" key="1">
    <source>
        <dbReference type="SAM" id="Phobius"/>
    </source>
</evidence>
<feature type="transmembrane region" description="Helical" evidence="1">
    <location>
        <begin position="48"/>
        <end position="69"/>
    </location>
</feature>
<dbReference type="InterPro" id="IPR029377">
    <property type="entry name" value="TMEM220"/>
</dbReference>
<dbReference type="EMBL" id="GL192810">
    <property type="protein sequence ID" value="EFB26990.1"/>
    <property type="molecule type" value="Genomic_DNA"/>
</dbReference>
<sequence>MVQGRAPWTWSYGVIARRGTELMNCLSVHISLHKEPWQGNVNDPDAEIWMVVYLMPAVLSLLVGLNPLVTGKLHKDLAHQDSLFISSEPEIANAGVEQGFCSVAHEREGLW</sequence>
<proteinExistence type="predicted"/>
<keyword evidence="1" id="KW-0472">Membrane</keyword>
<dbReference type="PANTHER" id="PTHR34262">
    <property type="entry name" value="TRANSMEMBRANE PROTEIN 220"/>
    <property type="match status" value="1"/>
</dbReference>